<dbReference type="Gene3D" id="3.40.50.300">
    <property type="entry name" value="P-loop containing nucleotide triphosphate hydrolases"/>
    <property type="match status" value="1"/>
</dbReference>
<protein>
    <recommendedName>
        <fullName evidence="5">DNA helicase</fullName>
        <ecNumber evidence="5">3.6.4.12</ecNumber>
    </recommendedName>
</protein>
<evidence type="ECO:0000259" key="21">
    <source>
        <dbReference type="Pfam" id="PF02163"/>
    </source>
</evidence>
<keyword evidence="10" id="KW-0547">Nucleotide-binding</keyword>
<evidence type="ECO:0000256" key="15">
    <source>
        <dbReference type="ARBA" id="ARBA00022989"/>
    </source>
</evidence>
<comment type="caution">
    <text evidence="24">The sequence shown here is derived from an EMBL/GenBank/DDBJ whole genome shotgun (WGS) entry which is preliminary data.</text>
</comment>
<feature type="domain" description="Peptidase M50" evidence="21">
    <location>
        <begin position="294"/>
        <end position="453"/>
    </location>
</feature>
<evidence type="ECO:0000256" key="20">
    <source>
        <dbReference type="SAM" id="Phobius"/>
    </source>
</evidence>
<keyword evidence="9 20" id="KW-0812">Transmembrane</keyword>
<dbReference type="PANTHER" id="PTHR31412:SF0">
    <property type="entry name" value="ZINC METALLOPROTEASE EGY1, CHLOROPLASTIC-RELATED"/>
    <property type="match status" value="1"/>
</dbReference>
<evidence type="ECO:0000256" key="3">
    <source>
        <dbReference type="ARBA" id="ARBA00007519"/>
    </source>
</evidence>
<organism evidence="24 25">
    <name type="scientific">Thalictrum thalictroides</name>
    <name type="common">Rue-anemone</name>
    <name type="synonym">Anemone thalictroides</name>
    <dbReference type="NCBI Taxonomy" id="46969"/>
    <lineage>
        <taxon>Eukaryota</taxon>
        <taxon>Viridiplantae</taxon>
        <taxon>Streptophyta</taxon>
        <taxon>Embryophyta</taxon>
        <taxon>Tracheophyta</taxon>
        <taxon>Spermatophyta</taxon>
        <taxon>Magnoliopsida</taxon>
        <taxon>Ranunculales</taxon>
        <taxon>Ranunculaceae</taxon>
        <taxon>Thalictroideae</taxon>
        <taxon>Thalictrum</taxon>
    </lineage>
</organism>
<keyword evidence="11" id="KW-0378">Hydrolase</keyword>
<keyword evidence="16" id="KW-0482">Metalloprotease</keyword>
<evidence type="ECO:0000256" key="18">
    <source>
        <dbReference type="ARBA" id="ARBA00023242"/>
    </source>
</evidence>
<dbReference type="FunFam" id="1.10.8.60:FF:000010">
    <property type="entry name" value="RuvB-like helicase"/>
    <property type="match status" value="1"/>
</dbReference>
<feature type="transmembrane region" description="Helical" evidence="20">
    <location>
        <begin position="323"/>
        <end position="343"/>
    </location>
</feature>
<evidence type="ECO:0000256" key="12">
    <source>
        <dbReference type="ARBA" id="ARBA00022806"/>
    </source>
</evidence>
<evidence type="ECO:0000256" key="10">
    <source>
        <dbReference type="ARBA" id="ARBA00022741"/>
    </source>
</evidence>
<dbReference type="Gene3D" id="1.10.8.60">
    <property type="match status" value="1"/>
</dbReference>
<keyword evidence="15 20" id="KW-1133">Transmembrane helix</keyword>
<keyword evidence="25" id="KW-1185">Reference proteome</keyword>
<keyword evidence="14" id="KW-0809">Transit peptide</keyword>
<evidence type="ECO:0000313" key="25">
    <source>
        <dbReference type="Proteomes" id="UP000554482"/>
    </source>
</evidence>
<evidence type="ECO:0000256" key="1">
    <source>
        <dbReference type="ARBA" id="ARBA00004123"/>
    </source>
</evidence>
<keyword evidence="18" id="KW-0539">Nucleus</keyword>
<proteinExistence type="inferred from homology"/>
<evidence type="ECO:0000259" key="22">
    <source>
        <dbReference type="Pfam" id="PF17856"/>
    </source>
</evidence>
<dbReference type="GO" id="GO:0008237">
    <property type="term" value="F:metallopeptidase activity"/>
    <property type="evidence" value="ECO:0007669"/>
    <property type="project" value="UniProtKB-KW"/>
</dbReference>
<dbReference type="PANTHER" id="PTHR31412">
    <property type="entry name" value="ZINC METALLOPROTEASE EGY1"/>
    <property type="match status" value="1"/>
</dbReference>
<dbReference type="InterPro" id="IPR044838">
    <property type="entry name" value="EGY1-like"/>
</dbReference>
<dbReference type="Pfam" id="PF25246">
    <property type="entry name" value="Nodulin_N"/>
    <property type="match status" value="1"/>
</dbReference>
<comment type="similarity">
    <text evidence="3">Belongs to the RuvB family.</text>
</comment>
<dbReference type="InterPro" id="IPR008915">
    <property type="entry name" value="Peptidase_M50"/>
</dbReference>
<name>A0A7J6VQ43_THATH</name>
<feature type="transmembrane region" description="Helical" evidence="20">
    <location>
        <begin position="282"/>
        <end position="303"/>
    </location>
</feature>
<dbReference type="InterPro" id="IPR041048">
    <property type="entry name" value="RuvB-like_C"/>
</dbReference>
<evidence type="ECO:0000256" key="5">
    <source>
        <dbReference type="ARBA" id="ARBA00012551"/>
    </source>
</evidence>
<dbReference type="Pfam" id="PF17856">
    <property type="entry name" value="TIP49_C"/>
    <property type="match status" value="1"/>
</dbReference>
<evidence type="ECO:0000256" key="14">
    <source>
        <dbReference type="ARBA" id="ARBA00022946"/>
    </source>
</evidence>
<accession>A0A7J6VQ43</accession>
<dbReference type="SUPFAM" id="SSF52540">
    <property type="entry name" value="P-loop containing nucleoside triphosphate hydrolases"/>
    <property type="match status" value="1"/>
</dbReference>
<dbReference type="GO" id="GO:0031969">
    <property type="term" value="C:chloroplast membrane"/>
    <property type="evidence" value="ECO:0007669"/>
    <property type="project" value="UniProtKB-SubCell"/>
</dbReference>
<keyword evidence="8" id="KW-0645">Protease</keyword>
<evidence type="ECO:0000256" key="13">
    <source>
        <dbReference type="ARBA" id="ARBA00022840"/>
    </source>
</evidence>
<dbReference type="Proteomes" id="UP000554482">
    <property type="component" value="Unassembled WGS sequence"/>
</dbReference>
<sequence length="1166" mass="129492">MGTLTSCSFTTLNSKFQFYPIRGAFTEKIRLFERNNNKVCYLCNRRDNREISWRCVDRYKCFNDKGSDGGEDNVSTSSEDEESRNSEEFKSEQTPASVSSRAPPTIQPVGPSYNNFQVDSFKLMELLGPEKVDPTDVKLIKDKLFGYSTFWVTKEEPFGDLGEGILFLGNLRGNREDVFAKLQHQLNEVTGDKYNLFMVEEPNSEELDPRGGPRVSFGLLRKEVSEPGPTTLWQYVIALILFFLTIGSSVELGIASQINRLPPEMVKYFTDPNATEPPDMQLLLPFVESALPLAYGVLGVQLFHEVGHFLAALPKKVNLGIPFFIPNITLGSFGAITQFKSILPDRRTKVDISLAGPFAGAALSFSMFCVGLLLSSKPDAAGDLVQVPSMLFQGSLLLGLISRATLGYGAMHAATVTIHPLVIAGWCGLTTSAFNMLPVGCLDGGRSVQGAFGKSALVGFGLTTYTLLGLGVLGGPLSLPWGLYVLICQRTPEKPCLNDVSEVGTWRRTIVTVAILLVVLTLLPLWDELAEELGIGLVKTKATPAQVRYLHRLLHQYTTRSTQVSEGSSKALNDRHFFSVISIQDKKMIPNMRHAKEEPTWVIDQPIDLNSAVEELHGLNSQELTKLLRDSENNTIQRCTPGGSMTQIEMEKLARCLPVHLIAVLVSSGVDNNRLQYLLRGFQLLHSFCELASRHPKLEQILLEEVRITEQIMDLMFYTVVVLARHKQDNHASHYFPFLHSTLVACSFYLLTSYISSQWKDLVQVLLAHPEVDLFMDAAFNALRIDIIFLRIKLSAAKTDVLCQSNPTAVERSAHILCQQCEASLQFLHSLCEQKLFRERLLKNKVTELSPEETESVTGGYGKSINHVIIGLKTVKGTKQLKLDPTIYDALLKEKVAVGDVIYIEANSGAVKRVGRSDAFATEFDLEAEEYVPLPKGEVHKKKEIVQDVTLHDLDAANARPQGGQDILSLMGQMMKPRKTEITDKLRQEINKVVNQYIDEGVAELVPGVLFIDEVHMLDMECFSYLNRALESSLSPIVIFATNRGICNVRGTDISSPHGVPVDLLDRLVIIRTETYGPAEMIQILAIRAQVEELTVDEESLAYLGEIGQQASLRHAVQLLSPASIVAKMNGRDNICKADLEEASSLYLDAKSSAKLLQEQQEKYIS</sequence>
<keyword evidence="17 20" id="KW-0472">Membrane</keyword>
<feature type="transmembrane region" description="Helical" evidence="20">
    <location>
        <begin position="232"/>
        <end position="255"/>
    </location>
</feature>
<dbReference type="GO" id="GO:0006508">
    <property type="term" value="P:proteolysis"/>
    <property type="evidence" value="ECO:0007669"/>
    <property type="project" value="UniProtKB-KW"/>
</dbReference>
<evidence type="ECO:0000256" key="2">
    <source>
        <dbReference type="ARBA" id="ARBA00004508"/>
    </source>
</evidence>
<dbReference type="GO" id="GO:0005634">
    <property type="term" value="C:nucleus"/>
    <property type="evidence" value="ECO:0007669"/>
    <property type="project" value="UniProtKB-SubCell"/>
</dbReference>
<dbReference type="Gene3D" id="2.40.50.360">
    <property type="entry name" value="RuvB-like helicase, domain II"/>
    <property type="match status" value="1"/>
</dbReference>
<evidence type="ECO:0000256" key="8">
    <source>
        <dbReference type="ARBA" id="ARBA00022670"/>
    </source>
</evidence>
<feature type="region of interest" description="Disordered" evidence="19">
    <location>
        <begin position="67"/>
        <end position="109"/>
    </location>
</feature>
<dbReference type="InterPro" id="IPR042487">
    <property type="entry name" value="RuvBL1/2_DNA/RNA_bd_dom"/>
</dbReference>
<dbReference type="EMBL" id="JABWDY010028712">
    <property type="protein sequence ID" value="KAF5186901.1"/>
    <property type="molecule type" value="Genomic_DNA"/>
</dbReference>
<dbReference type="GO" id="GO:0005524">
    <property type="term" value="F:ATP binding"/>
    <property type="evidence" value="ECO:0007669"/>
    <property type="project" value="UniProtKB-KW"/>
</dbReference>
<feature type="transmembrane region" description="Helical" evidence="20">
    <location>
        <begin position="355"/>
        <end position="375"/>
    </location>
</feature>
<evidence type="ECO:0000256" key="19">
    <source>
        <dbReference type="SAM" id="MobiDB-lite"/>
    </source>
</evidence>
<keyword evidence="6" id="KW-0150">Chloroplast</keyword>
<dbReference type="InterPro" id="IPR057287">
    <property type="entry name" value="Ndx_N"/>
</dbReference>
<dbReference type="SUPFAM" id="SSF50249">
    <property type="entry name" value="Nucleic acid-binding proteins"/>
    <property type="match status" value="1"/>
</dbReference>
<evidence type="ECO:0000256" key="11">
    <source>
        <dbReference type="ARBA" id="ARBA00022801"/>
    </source>
</evidence>
<keyword evidence="12 24" id="KW-0347">Helicase</keyword>
<dbReference type="InterPro" id="IPR012340">
    <property type="entry name" value="NA-bd_OB-fold"/>
</dbReference>
<feature type="domain" description="RuvB-like AAA-lid" evidence="22">
    <location>
        <begin position="1084"/>
        <end position="1149"/>
    </location>
</feature>
<dbReference type="OrthoDB" id="195057at2759"/>
<feature type="compositionally biased region" description="Polar residues" evidence="19">
    <location>
        <begin position="92"/>
        <end position="102"/>
    </location>
</feature>
<feature type="domain" description="Nodulin homeobox N-terminal" evidence="23">
    <location>
        <begin position="605"/>
        <end position="845"/>
    </location>
</feature>
<comment type="similarity">
    <text evidence="4">Belongs to the peptidase M50B family.</text>
</comment>
<dbReference type="GO" id="GO:0003678">
    <property type="term" value="F:DNA helicase activity"/>
    <property type="evidence" value="ECO:0007669"/>
    <property type="project" value="UniProtKB-EC"/>
</dbReference>
<evidence type="ECO:0000259" key="23">
    <source>
        <dbReference type="Pfam" id="PF25246"/>
    </source>
</evidence>
<reference evidence="24 25" key="1">
    <citation type="submission" date="2020-06" db="EMBL/GenBank/DDBJ databases">
        <title>Transcriptomic and genomic resources for Thalictrum thalictroides and T. hernandezii: Facilitating candidate gene discovery in an emerging model plant lineage.</title>
        <authorList>
            <person name="Arias T."/>
            <person name="Riano-Pachon D.M."/>
            <person name="Di Stilio V.S."/>
        </authorList>
    </citation>
    <scope>NUCLEOTIDE SEQUENCE [LARGE SCALE GENOMIC DNA]</scope>
    <source>
        <strain evidence="25">cv. WT478/WT964</strain>
        <tissue evidence="24">Leaves</tissue>
    </source>
</reference>
<evidence type="ECO:0000256" key="9">
    <source>
        <dbReference type="ARBA" id="ARBA00022692"/>
    </source>
</evidence>
<feature type="transmembrane region" description="Helical" evidence="20">
    <location>
        <begin position="508"/>
        <end position="526"/>
    </location>
</feature>
<dbReference type="Pfam" id="PF02163">
    <property type="entry name" value="Peptidase_M50"/>
    <property type="match status" value="1"/>
</dbReference>
<dbReference type="EC" id="3.6.4.12" evidence="5"/>
<dbReference type="FunFam" id="2.40.50.360:FF:000001">
    <property type="entry name" value="RuvB-like helicase"/>
    <property type="match status" value="1"/>
</dbReference>
<keyword evidence="7" id="KW-0934">Plastid</keyword>
<evidence type="ECO:0000256" key="6">
    <source>
        <dbReference type="ARBA" id="ARBA00022528"/>
    </source>
</evidence>
<evidence type="ECO:0000256" key="16">
    <source>
        <dbReference type="ARBA" id="ARBA00023049"/>
    </source>
</evidence>
<evidence type="ECO:0000256" key="17">
    <source>
        <dbReference type="ARBA" id="ARBA00023136"/>
    </source>
</evidence>
<evidence type="ECO:0000313" key="24">
    <source>
        <dbReference type="EMBL" id="KAF5186901.1"/>
    </source>
</evidence>
<evidence type="ECO:0000256" key="4">
    <source>
        <dbReference type="ARBA" id="ARBA00007931"/>
    </source>
</evidence>
<feature type="transmembrane region" description="Helical" evidence="20">
    <location>
        <begin position="418"/>
        <end position="437"/>
    </location>
</feature>
<keyword evidence="13" id="KW-0067">ATP-binding</keyword>
<feature type="transmembrane region" description="Helical" evidence="20">
    <location>
        <begin position="387"/>
        <end position="406"/>
    </location>
</feature>
<gene>
    <name evidence="24" type="ORF">FRX31_023511</name>
</gene>
<dbReference type="AlphaFoldDB" id="A0A7J6VQ43"/>
<comment type="subcellular location">
    <subcellularLocation>
        <location evidence="1">Nucleus</location>
    </subcellularLocation>
    <subcellularLocation>
        <location evidence="2">Plastid</location>
        <location evidence="2">Chloroplast membrane</location>
        <topology evidence="2">Multi-pass membrane protein</topology>
    </subcellularLocation>
</comment>
<evidence type="ECO:0000256" key="7">
    <source>
        <dbReference type="ARBA" id="ARBA00022640"/>
    </source>
</evidence>
<dbReference type="InterPro" id="IPR027417">
    <property type="entry name" value="P-loop_NTPase"/>
</dbReference>
<feature type="transmembrane region" description="Helical" evidence="20">
    <location>
        <begin position="457"/>
        <end position="487"/>
    </location>
</feature>
<dbReference type="CDD" id="cd06160">
    <property type="entry name" value="S2P-M50_like_2"/>
    <property type="match status" value="1"/>
</dbReference>